<keyword evidence="2" id="KW-0540">Nuclease</keyword>
<keyword evidence="3" id="KW-0255">Endonuclease</keyword>
<dbReference type="SUPFAM" id="SSF56672">
    <property type="entry name" value="DNA/RNA polymerases"/>
    <property type="match status" value="1"/>
</dbReference>
<evidence type="ECO:0000256" key="5">
    <source>
        <dbReference type="ARBA" id="ARBA00023268"/>
    </source>
</evidence>
<keyword evidence="3" id="KW-0378">Hydrolase</keyword>
<dbReference type="PANTHER" id="PTHR37984:SF5">
    <property type="entry name" value="PROTEIN NYNRIN-LIKE"/>
    <property type="match status" value="1"/>
</dbReference>
<dbReference type="InterPro" id="IPR050951">
    <property type="entry name" value="Retrovirus_Pol_polyprotein"/>
</dbReference>
<name>A0A7T8JXV9_CALRO</name>
<dbReference type="PANTHER" id="PTHR37984">
    <property type="entry name" value="PROTEIN CBG26694"/>
    <property type="match status" value="1"/>
</dbReference>
<proteinExistence type="predicted"/>
<keyword evidence="5" id="KW-0511">Multifunctional enzyme</keyword>
<evidence type="ECO:0000259" key="6">
    <source>
        <dbReference type="Pfam" id="PF17919"/>
    </source>
</evidence>
<evidence type="ECO:0000313" key="8">
    <source>
        <dbReference type="Proteomes" id="UP000595437"/>
    </source>
</evidence>
<evidence type="ECO:0000256" key="1">
    <source>
        <dbReference type="ARBA" id="ARBA00022695"/>
    </source>
</evidence>
<dbReference type="EMBL" id="CP045902">
    <property type="protein sequence ID" value="QQP38439.1"/>
    <property type="molecule type" value="Genomic_DNA"/>
</dbReference>
<keyword evidence="1" id="KW-0808">Transferase</keyword>
<organism evidence="7 8">
    <name type="scientific">Caligus rogercresseyi</name>
    <name type="common">Sea louse</name>
    <dbReference type="NCBI Taxonomy" id="217165"/>
    <lineage>
        <taxon>Eukaryota</taxon>
        <taxon>Metazoa</taxon>
        <taxon>Ecdysozoa</taxon>
        <taxon>Arthropoda</taxon>
        <taxon>Crustacea</taxon>
        <taxon>Multicrustacea</taxon>
        <taxon>Hexanauplia</taxon>
        <taxon>Copepoda</taxon>
        <taxon>Siphonostomatoida</taxon>
        <taxon>Caligidae</taxon>
        <taxon>Caligus</taxon>
    </lineage>
</organism>
<dbReference type="GO" id="GO:0004519">
    <property type="term" value="F:endonuclease activity"/>
    <property type="evidence" value="ECO:0007669"/>
    <property type="project" value="UniProtKB-KW"/>
</dbReference>
<dbReference type="Proteomes" id="UP000595437">
    <property type="component" value="Chromosome 13"/>
</dbReference>
<keyword evidence="4" id="KW-0695">RNA-directed DNA polymerase</keyword>
<reference evidence="8" key="1">
    <citation type="submission" date="2021-01" db="EMBL/GenBank/DDBJ databases">
        <title>Caligus Genome Assembly.</title>
        <authorList>
            <person name="Gallardo-Escarate C."/>
        </authorList>
    </citation>
    <scope>NUCLEOTIDE SEQUENCE [LARGE SCALE GENOMIC DNA]</scope>
</reference>
<keyword evidence="1" id="KW-0548">Nucleotidyltransferase</keyword>
<evidence type="ECO:0000256" key="4">
    <source>
        <dbReference type="ARBA" id="ARBA00022918"/>
    </source>
</evidence>
<evidence type="ECO:0000256" key="3">
    <source>
        <dbReference type="ARBA" id="ARBA00022759"/>
    </source>
</evidence>
<dbReference type="InterPro" id="IPR043502">
    <property type="entry name" value="DNA/RNA_pol_sf"/>
</dbReference>
<evidence type="ECO:0000256" key="2">
    <source>
        <dbReference type="ARBA" id="ARBA00022722"/>
    </source>
</evidence>
<accession>A0A7T8JXV9</accession>
<dbReference type="Pfam" id="PF17919">
    <property type="entry name" value="RT_RNaseH_2"/>
    <property type="match status" value="1"/>
</dbReference>
<dbReference type="GO" id="GO:0003964">
    <property type="term" value="F:RNA-directed DNA polymerase activity"/>
    <property type="evidence" value="ECO:0007669"/>
    <property type="project" value="UniProtKB-KW"/>
</dbReference>
<sequence>MVPLYDALKGSNNKRSAILNWTDEMRAAFQSAKEALAKATLLVHPDLHAFTALTVDASDKAIGGVLEQRVKGQWHPLAFFSRRLKPAEQKYSAFDRELLAIHLGIRHFRWYLEARPFTVFTDHRPLTFAMAKISDPWSGRQQRQLVAISEFTTDIQHISGKQNSVAMLFLVQSLLKETLPIFLPNRPKNDQ</sequence>
<protein>
    <submittedName>
        <fullName evidence="7">Pol polyprotein</fullName>
    </submittedName>
</protein>
<keyword evidence="8" id="KW-1185">Reference proteome</keyword>
<dbReference type="CDD" id="cd09274">
    <property type="entry name" value="RNase_HI_RT_Ty3"/>
    <property type="match status" value="1"/>
</dbReference>
<feature type="domain" description="Reverse transcriptase/retrotransposon-derived protein RNase H-like" evidence="6">
    <location>
        <begin position="21"/>
        <end position="119"/>
    </location>
</feature>
<evidence type="ECO:0000313" key="7">
    <source>
        <dbReference type="EMBL" id="QQP38439.1"/>
    </source>
</evidence>
<dbReference type="AlphaFoldDB" id="A0A7T8JXV9"/>
<dbReference type="OrthoDB" id="6380665at2759"/>
<dbReference type="Gene3D" id="3.10.20.370">
    <property type="match status" value="1"/>
</dbReference>
<dbReference type="FunFam" id="3.10.20.370:FF:000001">
    <property type="entry name" value="Retrovirus-related Pol polyprotein from transposon 17.6-like protein"/>
    <property type="match status" value="1"/>
</dbReference>
<dbReference type="InterPro" id="IPR041577">
    <property type="entry name" value="RT_RNaseH_2"/>
</dbReference>
<gene>
    <name evidence="7" type="ORF">FKW44_019010</name>
</gene>